<evidence type="ECO:0000256" key="5">
    <source>
        <dbReference type="ARBA" id="ARBA00022781"/>
    </source>
</evidence>
<keyword evidence="12" id="KW-1003">Cell membrane</keyword>
<keyword evidence="5 12" id="KW-0375">Hydrogen ion transport</keyword>
<keyword evidence="9 12" id="KW-0066">ATP synthesis</keyword>
<evidence type="ECO:0000256" key="8">
    <source>
        <dbReference type="ARBA" id="ARBA00023136"/>
    </source>
</evidence>
<dbReference type="PANTHER" id="PTHR33445">
    <property type="entry name" value="ATP SYNTHASE SUBUNIT B', CHLOROPLASTIC"/>
    <property type="match status" value="1"/>
</dbReference>
<dbReference type="AlphaFoldDB" id="A0A2Z4Y1R9"/>
<evidence type="ECO:0000256" key="4">
    <source>
        <dbReference type="ARBA" id="ARBA00022692"/>
    </source>
</evidence>
<evidence type="ECO:0000256" key="11">
    <source>
        <dbReference type="ARBA" id="ARBA00037847"/>
    </source>
</evidence>
<organism evidence="15 16">
    <name type="scientific">Sumerlaea chitinivorans</name>
    <dbReference type="NCBI Taxonomy" id="2250252"/>
    <lineage>
        <taxon>Bacteria</taxon>
        <taxon>Candidatus Sumerlaeota</taxon>
        <taxon>Candidatus Sumerlaeia</taxon>
        <taxon>Candidatus Sumerlaeales</taxon>
        <taxon>Candidatus Sumerlaeaceae</taxon>
        <taxon>Candidatus Sumerlaea</taxon>
    </lineage>
</organism>
<evidence type="ECO:0000313" key="15">
    <source>
        <dbReference type="EMBL" id="AXA34909.1"/>
    </source>
</evidence>
<reference evidence="15 16" key="1">
    <citation type="submission" date="2018-05" db="EMBL/GenBank/DDBJ databases">
        <title>A metagenomic window into the 2 km-deep terrestrial subsurface aquifer revealed taxonomically and functionally diverse microbial community comprising novel uncultured bacterial lineages.</title>
        <authorList>
            <person name="Kadnikov V.V."/>
            <person name="Mardanov A.V."/>
            <person name="Beletsky A.V."/>
            <person name="Banks D."/>
            <person name="Pimenov N.V."/>
            <person name="Frank Y.A."/>
            <person name="Karnachuk O.V."/>
            <person name="Ravin N.V."/>
        </authorList>
    </citation>
    <scope>NUCLEOTIDE SEQUENCE [LARGE SCALE GENOMIC DNA]</scope>
    <source>
        <strain evidence="15">BY</strain>
    </source>
</reference>
<dbReference type="GO" id="GO:0046961">
    <property type="term" value="F:proton-transporting ATPase activity, rotational mechanism"/>
    <property type="evidence" value="ECO:0007669"/>
    <property type="project" value="TreeGrafter"/>
</dbReference>
<keyword evidence="8 12" id="KW-0472">Membrane</keyword>
<comment type="subcellular location">
    <subcellularLocation>
        <location evidence="12">Cell membrane</location>
        <topology evidence="12">Single-pass membrane protein</topology>
    </subcellularLocation>
    <subcellularLocation>
        <location evidence="11">Endomembrane system</location>
        <topology evidence="11">Single-pass membrane protein</topology>
    </subcellularLocation>
</comment>
<dbReference type="GO" id="GO:0012505">
    <property type="term" value="C:endomembrane system"/>
    <property type="evidence" value="ECO:0007669"/>
    <property type="project" value="UniProtKB-SubCell"/>
</dbReference>
<comment type="subunit">
    <text evidence="12">F-type ATPases have 2 components, F(1) - the catalytic core - and F(0) - the membrane proton channel. F(1) has five subunits: alpha(3), beta(3), gamma(1), delta(1), epsilon(1). F(0) has three main subunits: a(1), b(2) and c(10-14). The alpha and beta chains form an alternating ring which encloses part of the gamma chain. F(1) is attached to F(0) by a central stalk formed by the gamma and epsilon chains, while a peripheral stalk is formed by the delta and b chains.</text>
</comment>
<evidence type="ECO:0000256" key="7">
    <source>
        <dbReference type="ARBA" id="ARBA00023065"/>
    </source>
</evidence>
<dbReference type="Proteomes" id="UP000262583">
    <property type="component" value="Chromosome"/>
</dbReference>
<dbReference type="KEGG" id="schv:BRCON_0132"/>
<dbReference type="GO" id="GO:0046933">
    <property type="term" value="F:proton-transporting ATP synthase activity, rotational mechanism"/>
    <property type="evidence" value="ECO:0007669"/>
    <property type="project" value="UniProtKB-UniRule"/>
</dbReference>
<comment type="similarity">
    <text evidence="1 12 13">Belongs to the ATPase B chain family.</text>
</comment>
<evidence type="ECO:0000256" key="13">
    <source>
        <dbReference type="RuleBase" id="RU003848"/>
    </source>
</evidence>
<name>A0A2Z4Y1R9_SUMC1</name>
<dbReference type="InterPro" id="IPR050059">
    <property type="entry name" value="ATP_synthase_B_chain"/>
</dbReference>
<proteinExistence type="inferred from homology"/>
<accession>A0A2Z4Y1R9</accession>
<comment type="function">
    <text evidence="12">Component of the F(0) channel, it forms part of the peripheral stalk, linking F(1) to F(0).</text>
</comment>
<gene>
    <name evidence="12" type="primary">atpF</name>
    <name evidence="15" type="ORF">BRCON_0132</name>
</gene>
<dbReference type="GO" id="GO:0005886">
    <property type="term" value="C:plasma membrane"/>
    <property type="evidence" value="ECO:0007669"/>
    <property type="project" value="UniProtKB-SubCell"/>
</dbReference>
<evidence type="ECO:0000256" key="1">
    <source>
        <dbReference type="ARBA" id="ARBA00005513"/>
    </source>
</evidence>
<protein>
    <recommendedName>
        <fullName evidence="12">ATP synthase subunit b</fullName>
    </recommendedName>
    <alternativeName>
        <fullName evidence="12">ATP synthase F(0) sector subunit b</fullName>
    </alternativeName>
    <alternativeName>
        <fullName evidence="12">ATPase subunit I</fullName>
    </alternativeName>
    <alternativeName>
        <fullName evidence="12">F-type ATPase subunit b</fullName>
        <shortName evidence="12">F-ATPase subunit b</shortName>
    </alternativeName>
</protein>
<keyword evidence="3 12" id="KW-0138">CF(0)</keyword>
<keyword evidence="14" id="KW-0175">Coiled coil</keyword>
<dbReference type="EMBL" id="CP030759">
    <property type="protein sequence ID" value="AXA34909.1"/>
    <property type="molecule type" value="Genomic_DNA"/>
</dbReference>
<evidence type="ECO:0000256" key="10">
    <source>
        <dbReference type="ARBA" id="ARBA00025198"/>
    </source>
</evidence>
<evidence type="ECO:0000256" key="9">
    <source>
        <dbReference type="ARBA" id="ARBA00023310"/>
    </source>
</evidence>
<evidence type="ECO:0000256" key="6">
    <source>
        <dbReference type="ARBA" id="ARBA00022989"/>
    </source>
</evidence>
<sequence>MQTIIAQVLTTLLAFGIFFVIAKRLFWTSILKTIEDRQERIRLEFERIEELKAKVAQLEADYSRHLAQIEKEANQLKQREIAEGKRIAEEIKEQARREAEAELRRMQQVMAVELEKVKAKLKSEVVRLTLAATERIIRERLDDLKHRELISNFVEELSRK</sequence>
<keyword evidence="2 12" id="KW-0813">Transport</keyword>
<dbReference type="HAMAP" id="MF_01398">
    <property type="entry name" value="ATP_synth_b_bprime"/>
    <property type="match status" value="1"/>
</dbReference>
<dbReference type="CDD" id="cd06503">
    <property type="entry name" value="ATP-synt_Fo_b"/>
    <property type="match status" value="1"/>
</dbReference>
<evidence type="ECO:0000256" key="14">
    <source>
        <dbReference type="SAM" id="Coils"/>
    </source>
</evidence>
<keyword evidence="6 12" id="KW-1133">Transmembrane helix</keyword>
<evidence type="ECO:0000256" key="3">
    <source>
        <dbReference type="ARBA" id="ARBA00022547"/>
    </source>
</evidence>
<dbReference type="InterPro" id="IPR002146">
    <property type="entry name" value="ATP_synth_b/b'su_bac/chlpt"/>
</dbReference>
<keyword evidence="7 12" id="KW-0406">Ion transport</keyword>
<comment type="function">
    <text evidence="10 12">F(1)F(0) ATP synthase produces ATP from ADP in the presence of a proton or sodium gradient. F-type ATPases consist of two structural domains, F(1) containing the extramembraneous catalytic core and F(0) containing the membrane proton channel, linked together by a central stalk and a peripheral stalk. During catalysis, ATP synthesis in the catalytic domain of F(1) is coupled via a rotary mechanism of the central stalk subunits to proton translocation.</text>
</comment>
<evidence type="ECO:0000256" key="12">
    <source>
        <dbReference type="HAMAP-Rule" id="MF_01398"/>
    </source>
</evidence>
<keyword evidence="4 12" id="KW-0812">Transmembrane</keyword>
<dbReference type="GO" id="GO:0045259">
    <property type="term" value="C:proton-transporting ATP synthase complex"/>
    <property type="evidence" value="ECO:0007669"/>
    <property type="project" value="UniProtKB-KW"/>
</dbReference>
<dbReference type="PANTHER" id="PTHR33445:SF1">
    <property type="entry name" value="ATP SYNTHASE SUBUNIT B"/>
    <property type="match status" value="1"/>
</dbReference>
<dbReference type="Pfam" id="PF00430">
    <property type="entry name" value="ATP-synt_B"/>
    <property type="match status" value="1"/>
</dbReference>
<evidence type="ECO:0000313" key="16">
    <source>
        <dbReference type="Proteomes" id="UP000262583"/>
    </source>
</evidence>
<evidence type="ECO:0000256" key="2">
    <source>
        <dbReference type="ARBA" id="ARBA00022448"/>
    </source>
</evidence>
<feature type="coiled-coil region" evidence="14">
    <location>
        <begin position="31"/>
        <end position="131"/>
    </location>
</feature>